<gene>
    <name evidence="1" type="ORF">fgpv_285</name>
</gene>
<accession>A0A2H4X2R7</accession>
<dbReference type="EMBL" id="MF678796">
    <property type="protein sequence ID" value="AUD40363.1"/>
    <property type="molecule type" value="Genomic_DNA"/>
</dbReference>
<reference evidence="1 2" key="1">
    <citation type="journal article" date="2017" name="BMC Genomics">
        <title>Comparative analysis of avian poxvirus genomes, including a novel poxvirus from lesser flamingos (Phoenicopterus minor), highlights the lack of conservation of the central region.</title>
        <authorList>
            <person name="Carulei O."/>
            <person name="Douglass N."/>
            <person name="Williamson A.L."/>
        </authorList>
    </citation>
    <scope>NUCLEOTIDE SEQUENCE [LARGE SCALE GENOMIC DNA]</scope>
    <source>
        <strain evidence="1">FGPVKD09</strain>
    </source>
</reference>
<name>A0A2H4X2R7_9POXV</name>
<dbReference type="InterPro" id="IPR003360">
    <property type="entry name" value="US22-like"/>
</dbReference>
<evidence type="ECO:0000313" key="1">
    <source>
        <dbReference type="EMBL" id="AUD40363.1"/>
    </source>
</evidence>
<sequence>MNRNINLPEEELKFIKECCEVIYLPQPKRMDIIGVMKDDESSWSEKLIILMSEDGNIYAYDDDVICKVADTMEEFSEIGLINLGNEFYHCKEDIKPLSEEDRKKDEYIMRIREKTRQFIDSNKKDFEAILDSLENKHTSV</sequence>
<organism evidence="1 2">
    <name type="scientific">Flamingopox virus FGPVKD09</name>
    <dbReference type="NCBI Taxonomy" id="2059380"/>
    <lineage>
        <taxon>Viruses</taxon>
        <taxon>Varidnaviria</taxon>
        <taxon>Bamfordvirae</taxon>
        <taxon>Nucleocytoviricota</taxon>
        <taxon>Pokkesviricetes</taxon>
        <taxon>Chitovirales</taxon>
        <taxon>Poxviridae</taxon>
        <taxon>Chordopoxvirinae</taxon>
        <taxon>Avipoxvirus</taxon>
    </lineage>
</organism>
<dbReference type="Pfam" id="PF02393">
    <property type="entry name" value="US22"/>
    <property type="match status" value="1"/>
</dbReference>
<keyword evidence="2" id="KW-1185">Reference proteome</keyword>
<dbReference type="Proteomes" id="UP000235762">
    <property type="component" value="Segment"/>
</dbReference>
<evidence type="ECO:0000313" key="2">
    <source>
        <dbReference type="Proteomes" id="UP000235762"/>
    </source>
</evidence>
<protein>
    <submittedName>
        <fullName evidence="1">US ORF2</fullName>
    </submittedName>
</protein>
<proteinExistence type="predicted"/>